<organism evidence="1">
    <name type="scientific">marine sediment metagenome</name>
    <dbReference type="NCBI Taxonomy" id="412755"/>
    <lineage>
        <taxon>unclassified sequences</taxon>
        <taxon>metagenomes</taxon>
        <taxon>ecological metagenomes</taxon>
    </lineage>
</organism>
<proteinExistence type="predicted"/>
<accession>X1I2V9</accession>
<dbReference type="EMBL" id="BARU01026392">
    <property type="protein sequence ID" value="GAH76017.1"/>
    <property type="molecule type" value="Genomic_DNA"/>
</dbReference>
<feature type="non-terminal residue" evidence="1">
    <location>
        <position position="1"/>
    </location>
</feature>
<reference evidence="1" key="1">
    <citation type="journal article" date="2014" name="Front. Microbiol.">
        <title>High frequency of phylogenetically diverse reductive dehalogenase-homologous genes in deep subseafloor sedimentary metagenomes.</title>
        <authorList>
            <person name="Kawai M."/>
            <person name="Futagami T."/>
            <person name="Toyoda A."/>
            <person name="Takaki Y."/>
            <person name="Nishi S."/>
            <person name="Hori S."/>
            <person name="Arai W."/>
            <person name="Tsubouchi T."/>
            <person name="Morono Y."/>
            <person name="Uchiyama I."/>
            <person name="Ito T."/>
            <person name="Fujiyama A."/>
            <person name="Inagaki F."/>
            <person name="Takami H."/>
        </authorList>
    </citation>
    <scope>NUCLEOTIDE SEQUENCE</scope>
    <source>
        <strain evidence="1">Expedition CK06-06</strain>
    </source>
</reference>
<gene>
    <name evidence="1" type="ORF">S03H2_42400</name>
</gene>
<protein>
    <submittedName>
        <fullName evidence="1">Uncharacterized protein</fullName>
    </submittedName>
</protein>
<name>X1I2V9_9ZZZZ</name>
<sequence length="30" mass="3389">GEDTLVIGSGSKTGNRSQDFENIREFVYRL</sequence>
<comment type="caution">
    <text evidence="1">The sequence shown here is derived from an EMBL/GenBank/DDBJ whole genome shotgun (WGS) entry which is preliminary data.</text>
</comment>
<dbReference type="AlphaFoldDB" id="X1I2V9"/>
<evidence type="ECO:0000313" key="1">
    <source>
        <dbReference type="EMBL" id="GAH76017.1"/>
    </source>
</evidence>